<evidence type="ECO:0000313" key="2">
    <source>
        <dbReference type="Proteomes" id="UP000606463"/>
    </source>
</evidence>
<name>A0A9D0YRI5_AQUAO</name>
<dbReference type="Proteomes" id="UP000606463">
    <property type="component" value="Unassembled WGS sequence"/>
</dbReference>
<dbReference type="EMBL" id="DQVE01000061">
    <property type="protein sequence ID" value="HIP98900.1"/>
    <property type="molecule type" value="Genomic_DNA"/>
</dbReference>
<organism evidence="1 2">
    <name type="scientific">Aquifex aeolicus</name>
    <dbReference type="NCBI Taxonomy" id="63363"/>
    <lineage>
        <taxon>Bacteria</taxon>
        <taxon>Pseudomonadati</taxon>
        <taxon>Aquificota</taxon>
        <taxon>Aquificia</taxon>
        <taxon>Aquificales</taxon>
        <taxon>Aquificaceae</taxon>
        <taxon>Aquifex</taxon>
    </lineage>
</organism>
<gene>
    <name evidence="1" type="ORF">EYH37_06045</name>
</gene>
<reference evidence="1" key="1">
    <citation type="journal article" date="2020" name="ISME J.">
        <title>Gammaproteobacteria mediating utilization of methyl-, sulfur- and petroleum organic compounds in deep ocean hydrothermal plumes.</title>
        <authorList>
            <person name="Zhou Z."/>
            <person name="Liu Y."/>
            <person name="Pan J."/>
            <person name="Cron B.R."/>
            <person name="Toner B.M."/>
            <person name="Anantharaman K."/>
            <person name="Breier J.A."/>
            <person name="Dick G.J."/>
            <person name="Li M."/>
        </authorList>
    </citation>
    <scope>NUCLEOTIDE SEQUENCE</scope>
    <source>
        <strain evidence="1">SZUA-1501</strain>
    </source>
</reference>
<dbReference type="AlphaFoldDB" id="A0A9D0YRI5"/>
<comment type="caution">
    <text evidence="1">The sequence shown here is derived from an EMBL/GenBank/DDBJ whole genome shotgun (WGS) entry which is preliminary data.</text>
</comment>
<evidence type="ECO:0000313" key="1">
    <source>
        <dbReference type="EMBL" id="HIP98900.1"/>
    </source>
</evidence>
<accession>A0A9D0YRI5</accession>
<protein>
    <submittedName>
        <fullName evidence="1">Uncharacterized protein</fullName>
    </submittedName>
</protein>
<proteinExistence type="predicted"/>
<sequence length="72" mass="7987">MARKKLLIATVFAMELGYAQNWNLTLQPYFTYINYSNSGVKKNGYSSSLYGVLSIDMGTHTVERATGGLFAI</sequence>